<protein>
    <submittedName>
        <fullName evidence="2">Uncharacterized protein</fullName>
    </submittedName>
</protein>
<dbReference type="AlphaFoldDB" id="A0A9W7AJP2"/>
<proteinExistence type="predicted"/>
<feature type="region of interest" description="Disordered" evidence="1">
    <location>
        <begin position="236"/>
        <end position="258"/>
    </location>
</feature>
<dbReference type="OrthoDB" id="199632at2759"/>
<dbReference type="EMBL" id="BRXZ01001372">
    <property type="protein sequence ID" value="GMH69579.1"/>
    <property type="molecule type" value="Genomic_DNA"/>
</dbReference>
<comment type="caution">
    <text evidence="2">The sequence shown here is derived from an EMBL/GenBank/DDBJ whole genome shotgun (WGS) entry which is preliminary data.</text>
</comment>
<sequence>MAKSHVRKLEGLDFGMRLDLTVLLSVAIQYSIPRTVLVGCFEVLFDGELRRDECRDLADLPPFVKTALVWKLLQTLKGADQEGVNDEAYSLYSGEELQLQIQLLGSIPNVVTRHGSKESTGYTDNLSVRCRHATRLLQRSPYCPMVTAAKQGNAEMQRHYEEMETLLDQAGLGRKDLGIAEGQEVPMFRPKKDTPNRPYRRLWTENFDKANGTEASIEHEPVEPELKNWGEWEEWGELGSQGSSSQKYQNLEKGEEDFQEEEEEELGKAFNGRAVNYIRRVRAGEVVQLFPKMFAKIDAVSKDGLEILVRMDGGGGETDHAYGEDMSKDGLLFVRDKLIWDPRKFWTHEKCLAMIAKEGAKVREKGFVTMMRDSGSLHRSGMGRAGGNEPIPLELVNDIKRASTNVGVNKLQLFSADTGWDNSFLLAPGALVAAQNEWGGGYGGAWSRIEDTPVNLVKDVVGVEVSTTVVATGSLNIDGTMDPPKSHPNDKTINPPVAEARSSILDASSIGSSTVRSRFGLSREQ</sequence>
<organism evidence="2 3">
    <name type="scientific">Triparma retinervis</name>
    <dbReference type="NCBI Taxonomy" id="2557542"/>
    <lineage>
        <taxon>Eukaryota</taxon>
        <taxon>Sar</taxon>
        <taxon>Stramenopiles</taxon>
        <taxon>Ochrophyta</taxon>
        <taxon>Bolidophyceae</taxon>
        <taxon>Parmales</taxon>
        <taxon>Triparmaceae</taxon>
        <taxon>Triparma</taxon>
    </lineage>
</organism>
<evidence type="ECO:0000313" key="3">
    <source>
        <dbReference type="Proteomes" id="UP001165082"/>
    </source>
</evidence>
<feature type="region of interest" description="Disordered" evidence="1">
    <location>
        <begin position="476"/>
        <end position="498"/>
    </location>
</feature>
<reference evidence="2" key="1">
    <citation type="submission" date="2022-07" db="EMBL/GenBank/DDBJ databases">
        <title>Genome analysis of Parmales, a sister group of diatoms, reveals the evolutionary specialization of diatoms from phago-mixotrophs to photoautotrophs.</title>
        <authorList>
            <person name="Ban H."/>
            <person name="Sato S."/>
            <person name="Yoshikawa S."/>
            <person name="Kazumasa Y."/>
            <person name="Nakamura Y."/>
            <person name="Ichinomiya M."/>
            <person name="Saitoh K."/>
            <person name="Sato N."/>
            <person name="Blanc-Mathieu R."/>
            <person name="Endo H."/>
            <person name="Kuwata A."/>
            <person name="Ogata H."/>
        </authorList>
    </citation>
    <scope>NUCLEOTIDE SEQUENCE</scope>
</reference>
<feature type="non-terminal residue" evidence="2">
    <location>
        <position position="1"/>
    </location>
</feature>
<name>A0A9W7AJP2_9STRA</name>
<accession>A0A9W7AJP2</accession>
<gene>
    <name evidence="2" type="ORF">TrRE_jg1936</name>
</gene>
<keyword evidence="3" id="KW-1185">Reference proteome</keyword>
<evidence type="ECO:0000256" key="1">
    <source>
        <dbReference type="SAM" id="MobiDB-lite"/>
    </source>
</evidence>
<feature type="compositionally biased region" description="Low complexity" evidence="1">
    <location>
        <begin position="237"/>
        <end position="246"/>
    </location>
</feature>
<evidence type="ECO:0000313" key="2">
    <source>
        <dbReference type="EMBL" id="GMH69579.1"/>
    </source>
</evidence>
<dbReference type="Proteomes" id="UP001165082">
    <property type="component" value="Unassembled WGS sequence"/>
</dbReference>